<name>A0A0L0GRQ7_9ENTR</name>
<dbReference type="PIRSF" id="PIRSF012337">
    <property type="entry name" value="gp45"/>
    <property type="match status" value="1"/>
</dbReference>
<dbReference type="InterPro" id="IPR013046">
    <property type="entry name" value="GpV/Gp45"/>
</dbReference>
<dbReference type="AlphaFoldDB" id="A0A0L0GRQ7"/>
<dbReference type="Proteomes" id="UP000037393">
    <property type="component" value="Unassembled WGS sequence"/>
</dbReference>
<dbReference type="InterPro" id="IPR014462">
    <property type="entry name" value="Phage_Mu_Gp45"/>
</dbReference>
<accession>A0A0L0GRQ7</accession>
<evidence type="ECO:0000313" key="2">
    <source>
        <dbReference type="EMBL" id="KNC91098.1"/>
    </source>
</evidence>
<proteinExistence type="predicted"/>
<gene>
    <name evidence="2" type="ORF">GM31_02700</name>
</gene>
<comment type="caution">
    <text evidence="2">The sequence shown here is derived from an EMBL/GenBank/DDBJ whole genome shotgun (WGS) entry which is preliminary data.</text>
</comment>
<dbReference type="EMBL" id="JNGI01000133">
    <property type="protein sequence ID" value="KNC91098.1"/>
    <property type="molecule type" value="Genomic_DNA"/>
</dbReference>
<dbReference type="PATRIC" id="fig|379893.4.peg.558"/>
<dbReference type="OrthoDB" id="9802994at2"/>
<dbReference type="Pfam" id="PF06890">
    <property type="entry name" value="Phage_Mu_Gp45"/>
    <property type="match status" value="1"/>
</dbReference>
<reference evidence="2 3" key="1">
    <citation type="journal article" date="2015" name="Appl. Environ. Microbiol.">
        <title>The Enterobacterium Trabulsiella odontotermitis Presents Novel Adaptations Related to Its Association with Fungus-Growing Termites.</title>
        <authorList>
            <person name="Sapountzis P."/>
            <person name="Gruntjes T."/>
            <person name="Otani S."/>
            <person name="Estevez J."/>
            <person name="da Costa R.R."/>
            <person name="Plunkett G.3rd."/>
            <person name="Perna N.T."/>
            <person name="Poulsen M."/>
        </authorList>
    </citation>
    <scope>NUCLEOTIDE SEQUENCE [LARGE SCALE GENOMIC DNA]</scope>
    <source>
        <strain evidence="2 3">12</strain>
    </source>
</reference>
<keyword evidence="3" id="KW-1185">Reference proteome</keyword>
<dbReference type="InterPro" id="IPR053861">
    <property type="entry name" value="Phage_Mu_Gp45_N"/>
</dbReference>
<evidence type="ECO:0000313" key="3">
    <source>
        <dbReference type="Proteomes" id="UP000037393"/>
    </source>
</evidence>
<dbReference type="RefSeq" id="WP_049857631.1">
    <property type="nucleotide sequence ID" value="NZ_JNGI01000133.1"/>
</dbReference>
<evidence type="ECO:0000259" key="1">
    <source>
        <dbReference type="Pfam" id="PF06890"/>
    </source>
</evidence>
<feature type="domain" description="Bacteriophage Mu Gp45 N-terminal" evidence="1">
    <location>
        <begin position="23"/>
        <end position="89"/>
    </location>
</feature>
<dbReference type="NCBIfam" id="TIGR01644">
    <property type="entry name" value="phage_P2_V"/>
    <property type="match status" value="1"/>
</dbReference>
<protein>
    <submittedName>
        <fullName evidence="2">Phage baseplate protein</fullName>
    </submittedName>
</protein>
<sequence length="220" mass="22898">MDVVGIINRRIGQALAAIRLPFRAVLTRITSEGGVMTAQLDGLESESLQALEVFQQYGLTSVPPSGTMAVVIPVGGNSSHGIVVATENSAYRLQALEDGEVAIYTSEGATIVLKNGKIIESHCDEFRLYCKKHVVNATDSVEFNTPQLTASQNATVKGLLTGSGGMSISGDNGSGVAASFAGDISHTGGTITSVSIRINGVEVGTHRHQTPDGMSEGPQN</sequence>
<organism evidence="2 3">
    <name type="scientific">Trabulsiella odontotermitis</name>
    <dbReference type="NCBI Taxonomy" id="379893"/>
    <lineage>
        <taxon>Bacteria</taxon>
        <taxon>Pseudomonadati</taxon>
        <taxon>Pseudomonadota</taxon>
        <taxon>Gammaproteobacteria</taxon>
        <taxon>Enterobacterales</taxon>
        <taxon>Enterobacteriaceae</taxon>
        <taxon>Trabulsiella</taxon>
    </lineage>
</organism>